<gene>
    <name evidence="4" type="primary">LOC122128616</name>
</gene>
<feature type="region of interest" description="Disordered" evidence="1">
    <location>
        <begin position="107"/>
        <end position="140"/>
    </location>
</feature>
<dbReference type="InterPro" id="IPR039257">
    <property type="entry name" value="BTLA"/>
</dbReference>
<dbReference type="KEGG" id="char:122128616"/>
<evidence type="ECO:0000256" key="1">
    <source>
        <dbReference type="SAM" id="MobiDB-lite"/>
    </source>
</evidence>
<dbReference type="PANTHER" id="PTHR37996:SF1">
    <property type="entry name" value="B- AND T-LYMPHOCYTE ATTENUATOR"/>
    <property type="match status" value="1"/>
</dbReference>
<organism evidence="3 4">
    <name type="scientific">Clupea harengus</name>
    <name type="common">Atlantic herring</name>
    <dbReference type="NCBI Taxonomy" id="7950"/>
    <lineage>
        <taxon>Eukaryota</taxon>
        <taxon>Metazoa</taxon>
        <taxon>Chordata</taxon>
        <taxon>Craniata</taxon>
        <taxon>Vertebrata</taxon>
        <taxon>Euteleostomi</taxon>
        <taxon>Actinopterygii</taxon>
        <taxon>Neopterygii</taxon>
        <taxon>Teleostei</taxon>
        <taxon>Clupei</taxon>
        <taxon>Clupeiformes</taxon>
        <taxon>Clupeoidei</taxon>
        <taxon>Clupeidae</taxon>
        <taxon>Clupea</taxon>
    </lineage>
</organism>
<dbReference type="OrthoDB" id="9947981at2759"/>
<dbReference type="GO" id="GO:0002768">
    <property type="term" value="P:immune response-regulating cell surface receptor signaling pathway"/>
    <property type="evidence" value="ECO:0007669"/>
    <property type="project" value="InterPro"/>
</dbReference>
<dbReference type="PROSITE" id="PS50835">
    <property type="entry name" value="IG_LIKE"/>
    <property type="match status" value="1"/>
</dbReference>
<protein>
    <submittedName>
        <fullName evidence="4">Uncharacterized protein LOC122128616</fullName>
    </submittedName>
</protein>
<feature type="domain" description="Ig-like" evidence="2">
    <location>
        <begin position="1"/>
        <end position="49"/>
    </location>
</feature>
<dbReference type="RefSeq" id="XP_042558890.1">
    <property type="nucleotide sequence ID" value="XM_042702956.1"/>
</dbReference>
<proteinExistence type="predicted"/>
<keyword evidence="3" id="KW-1185">Reference proteome</keyword>
<reference evidence="4" key="1">
    <citation type="submission" date="2025-08" db="UniProtKB">
        <authorList>
            <consortium name="RefSeq"/>
        </authorList>
    </citation>
    <scope>IDENTIFICATION</scope>
</reference>
<dbReference type="GeneID" id="122128616"/>
<sequence length="222" mass="25023">MEVLWRKNNESSSILSLHFKHIAINDSGLYRCQCQSESESCISHSINVTVKGKQWLSFSTDFIITIQKNIVLKTRLTSVLHNDFLFLIVSGQASAEKAADNQYASVQMSDMGPPLPDSRHPSQSKQRNRSHPTPASAERQGERLYEHCNDMGSRPTSNIPSRDVIPSHRQLANNVVTQNRTEEEEAGTLVYASLNHQTPNRLQTRAIEVTEESTEYAAVRRC</sequence>
<evidence type="ECO:0000313" key="3">
    <source>
        <dbReference type="Proteomes" id="UP000515152"/>
    </source>
</evidence>
<dbReference type="PANTHER" id="PTHR37996">
    <property type="entry name" value="B- AND T-LYMPHOCYTE ATTENUATOR"/>
    <property type="match status" value="1"/>
</dbReference>
<name>A0A8M1K8R9_CLUHA</name>
<evidence type="ECO:0000313" key="4">
    <source>
        <dbReference type="RefSeq" id="XP_042558890.1"/>
    </source>
</evidence>
<evidence type="ECO:0000259" key="2">
    <source>
        <dbReference type="PROSITE" id="PS50835"/>
    </source>
</evidence>
<accession>A0A8M1K8R9</accession>
<dbReference type="InterPro" id="IPR007110">
    <property type="entry name" value="Ig-like_dom"/>
</dbReference>
<dbReference type="GO" id="GO:0038023">
    <property type="term" value="F:signaling receptor activity"/>
    <property type="evidence" value="ECO:0007669"/>
    <property type="project" value="InterPro"/>
</dbReference>
<dbReference type="GO" id="GO:0005886">
    <property type="term" value="C:plasma membrane"/>
    <property type="evidence" value="ECO:0007669"/>
    <property type="project" value="InterPro"/>
</dbReference>
<dbReference type="AlphaFoldDB" id="A0A8M1K8R9"/>
<dbReference type="Proteomes" id="UP000515152">
    <property type="component" value="Chromosome 21"/>
</dbReference>